<dbReference type="Gene3D" id="2.40.10.10">
    <property type="entry name" value="Trypsin-like serine proteases"/>
    <property type="match status" value="1"/>
</dbReference>
<dbReference type="Pfam" id="PF00089">
    <property type="entry name" value="Trypsin"/>
    <property type="match status" value="1"/>
</dbReference>
<gene>
    <name evidence="4" type="ORF">DR950_00305</name>
</gene>
<organism evidence="4 5">
    <name type="scientific">Kitasatospora xanthocidica</name>
    <dbReference type="NCBI Taxonomy" id="83382"/>
    <lineage>
        <taxon>Bacteria</taxon>
        <taxon>Bacillati</taxon>
        <taxon>Actinomycetota</taxon>
        <taxon>Actinomycetes</taxon>
        <taxon>Kitasatosporales</taxon>
        <taxon>Streptomycetaceae</taxon>
        <taxon>Kitasatospora</taxon>
    </lineage>
</organism>
<dbReference type="SUPFAM" id="SSF50370">
    <property type="entry name" value="Ricin B-like lectins"/>
    <property type="match status" value="2"/>
</dbReference>
<dbReference type="InterPro" id="IPR001314">
    <property type="entry name" value="Peptidase_S1A"/>
</dbReference>
<dbReference type="PANTHER" id="PTHR24250">
    <property type="entry name" value="CHYMOTRYPSIN-RELATED"/>
    <property type="match status" value="1"/>
</dbReference>
<dbReference type="InterPro" id="IPR009003">
    <property type="entry name" value="Peptidase_S1_PA"/>
</dbReference>
<accession>A0A372ZMG8</accession>
<dbReference type="SMART" id="SM00458">
    <property type="entry name" value="RICIN"/>
    <property type="match status" value="2"/>
</dbReference>
<dbReference type="GO" id="GO:0004252">
    <property type="term" value="F:serine-type endopeptidase activity"/>
    <property type="evidence" value="ECO:0007669"/>
    <property type="project" value="InterPro"/>
</dbReference>
<dbReference type="PANTHER" id="PTHR24250:SF27">
    <property type="entry name" value="ELASTASE 2 LIKE"/>
    <property type="match status" value="1"/>
</dbReference>
<dbReference type="EMBL" id="QVIG01000001">
    <property type="protein sequence ID" value="RGD56437.1"/>
    <property type="molecule type" value="Genomic_DNA"/>
</dbReference>
<comment type="caution">
    <text evidence="4">The sequence shown here is derived from an EMBL/GenBank/DDBJ whole genome shotgun (WGS) entry which is preliminary data.</text>
</comment>
<evidence type="ECO:0000259" key="3">
    <source>
        <dbReference type="PROSITE" id="PS50240"/>
    </source>
</evidence>
<evidence type="ECO:0000313" key="4">
    <source>
        <dbReference type="EMBL" id="RGD56437.1"/>
    </source>
</evidence>
<dbReference type="SUPFAM" id="SSF50494">
    <property type="entry name" value="Trypsin-like serine proteases"/>
    <property type="match status" value="1"/>
</dbReference>
<sequence length="605" mass="62236">MRTEEHRWPIAGGRAIAVTGLGAALTASADTVSTAGSAPPEGATKAPPQARFLAGARRRASDPSRSSGGSTIGSPMSRKSRSRSRRAGVLTAVLAAGALSTLGTAPAGAVVGDAAAAGASATTARLVIGDSLRGCTGALVDQLWVISAASCFSDDPAQPQALAAGAPKWKTTATVGATSTQVVELVPGQGRDLVMARLATPVQGVTPLTVGTSAPVAGQSLTVTGFGRTKTEWVPPQAHTGSFSLDTVSATGVGITGTGGAAVCKGDTGAPVVREVNGKAALVGVISRSWQGGCLDTPAGETRTGAYATRVDDLAAWVSAQTSRSYEILNPASGRCLNLKGAGPTWPNNTEIIAWDCTLGANNEKFQLTPDGLLRNPASNRCLNVAGAGPWNNGNPVILFDCVASAGNEKFEWTADGQLRNPASNRCLNVFGAGPWANGTPIVLWDCVASAGNEKFQLVADNEIPHPVGRIKNPASDRCLNISGAGPTWPNSTPIILFDCNGQNNELFQLTADGQLYNYTSNRCLNVAGAGPWNNGNSVILFDCVASAGNEKFEWTAEGQLRNPASNRCLNVAGAGPVWNNETPIVLWDCTGDPNEKFQLIAVQA</sequence>
<reference evidence="4 5" key="1">
    <citation type="submission" date="2018-08" db="EMBL/GenBank/DDBJ databases">
        <title>Diversity &amp; Physiological Properties of Lignin-Decomposing Actinobacteria from Soil.</title>
        <authorList>
            <person name="Roh S.G."/>
            <person name="Kim S.B."/>
        </authorList>
    </citation>
    <scope>NUCLEOTIDE SEQUENCE [LARGE SCALE GENOMIC DNA]</scope>
    <source>
        <strain evidence="4 5">MMS17-GH009</strain>
    </source>
</reference>
<evidence type="ECO:0000256" key="2">
    <source>
        <dbReference type="SAM" id="MobiDB-lite"/>
    </source>
</evidence>
<dbReference type="Pfam" id="PF00652">
    <property type="entry name" value="Ricin_B_lectin"/>
    <property type="match status" value="2"/>
</dbReference>
<dbReference type="Proteomes" id="UP000263377">
    <property type="component" value="Unassembled WGS sequence"/>
</dbReference>
<dbReference type="InterPro" id="IPR000772">
    <property type="entry name" value="Ricin_B_lectin"/>
</dbReference>
<dbReference type="InterPro" id="IPR043504">
    <property type="entry name" value="Peptidase_S1_PA_chymotrypsin"/>
</dbReference>
<keyword evidence="5" id="KW-1185">Reference proteome</keyword>
<dbReference type="InterPro" id="IPR001254">
    <property type="entry name" value="Trypsin_dom"/>
</dbReference>
<dbReference type="SMART" id="SM00020">
    <property type="entry name" value="Tryp_SPc"/>
    <property type="match status" value="1"/>
</dbReference>
<dbReference type="PROSITE" id="PS50231">
    <property type="entry name" value="RICIN_B_LECTIN"/>
    <property type="match status" value="2"/>
</dbReference>
<feature type="domain" description="Peptidase S1" evidence="3">
    <location>
        <begin position="110"/>
        <end position="323"/>
    </location>
</feature>
<dbReference type="InterPro" id="IPR035992">
    <property type="entry name" value="Ricin_B-like_lectins"/>
</dbReference>
<evidence type="ECO:0000313" key="5">
    <source>
        <dbReference type="Proteomes" id="UP000263377"/>
    </source>
</evidence>
<dbReference type="Gene3D" id="2.80.10.50">
    <property type="match status" value="2"/>
</dbReference>
<keyword evidence="1" id="KW-1015">Disulfide bond</keyword>
<name>A0A372ZMG8_9ACTN</name>
<feature type="compositionally biased region" description="Low complexity" evidence="2">
    <location>
        <begin position="63"/>
        <end position="77"/>
    </location>
</feature>
<evidence type="ECO:0000256" key="1">
    <source>
        <dbReference type="ARBA" id="ARBA00023157"/>
    </source>
</evidence>
<feature type="region of interest" description="Disordered" evidence="2">
    <location>
        <begin position="54"/>
        <end position="85"/>
    </location>
</feature>
<dbReference type="AlphaFoldDB" id="A0A372ZMG8"/>
<dbReference type="PRINTS" id="PR00722">
    <property type="entry name" value="CHYMOTRYPSIN"/>
</dbReference>
<dbReference type="GO" id="GO:0006508">
    <property type="term" value="P:proteolysis"/>
    <property type="evidence" value="ECO:0007669"/>
    <property type="project" value="InterPro"/>
</dbReference>
<dbReference type="PROSITE" id="PS50240">
    <property type="entry name" value="TRYPSIN_DOM"/>
    <property type="match status" value="1"/>
</dbReference>
<proteinExistence type="predicted"/>
<protein>
    <recommendedName>
        <fullName evidence="3">Peptidase S1 domain-containing protein</fullName>
    </recommendedName>
</protein>